<evidence type="ECO:0000313" key="5">
    <source>
        <dbReference type="EMBL" id="WBW72219.1"/>
    </source>
</evidence>
<dbReference type="PANTHER" id="PTHR13348">
    <property type="entry name" value="RIBONUCLEASE P SUBUNIT P29"/>
    <property type="match status" value="1"/>
</dbReference>
<evidence type="ECO:0000256" key="3">
    <source>
        <dbReference type="PIRNR" id="PIRNR027081"/>
    </source>
</evidence>
<dbReference type="Pfam" id="PF01868">
    <property type="entry name" value="RNase_P-MRP_p29"/>
    <property type="match status" value="1"/>
</dbReference>
<dbReference type="GO" id="GO:0030677">
    <property type="term" value="C:ribonuclease P complex"/>
    <property type="evidence" value="ECO:0007669"/>
    <property type="project" value="InterPro"/>
</dbReference>
<dbReference type="InterPro" id="IPR002730">
    <property type="entry name" value="Rpp29/RNP1"/>
</dbReference>
<dbReference type="Proteomes" id="UP001212411">
    <property type="component" value="Chromosome 1"/>
</dbReference>
<dbReference type="PANTHER" id="PTHR13348:SF0">
    <property type="entry name" value="RIBONUCLEASE P PROTEIN SUBUNIT P29"/>
    <property type="match status" value="1"/>
</dbReference>
<dbReference type="SMART" id="SM00538">
    <property type="entry name" value="POP4"/>
    <property type="match status" value="1"/>
</dbReference>
<dbReference type="AlphaFoldDB" id="A0AAE9WAT0"/>
<organism evidence="5 6">
    <name type="scientific">Schizosaccharomyces osmophilus</name>
    <dbReference type="NCBI Taxonomy" id="2545709"/>
    <lineage>
        <taxon>Eukaryota</taxon>
        <taxon>Fungi</taxon>
        <taxon>Dikarya</taxon>
        <taxon>Ascomycota</taxon>
        <taxon>Taphrinomycotina</taxon>
        <taxon>Schizosaccharomycetes</taxon>
        <taxon>Schizosaccharomycetales</taxon>
        <taxon>Schizosaccharomycetaceae</taxon>
        <taxon>Schizosaccharomyces</taxon>
    </lineage>
</organism>
<dbReference type="InterPro" id="IPR023534">
    <property type="entry name" value="Rof/RNase_P-like"/>
</dbReference>
<dbReference type="SUPFAM" id="SSF101744">
    <property type="entry name" value="Rof/RNase P subunit-like"/>
    <property type="match status" value="1"/>
</dbReference>
<sequence length="216" mass="24939">MEDPIYNSLRRTNANEHVTPESLVHQSKILTKEEAENVVNEKIAFKPVLLVPTMPDGKRKQTVDRQSRKKRALSSKEKRDLHLNRVPKHLKYEQFEPLHSIWCNYLDEAIGNSTGEPLLAKMIKAEFHGSYMRVVRCKSPSRIGIEGICVHESKNMLSLVTKNDTVVRIPKTDTIMQVIANMSNRRLVIELYAHHLLFRAGDRSNRRYKGKNTIDL</sequence>
<dbReference type="InterPro" id="IPR016848">
    <property type="entry name" value="RNase_P/MRP_Rpp29-subunit"/>
</dbReference>
<evidence type="ECO:0000313" key="6">
    <source>
        <dbReference type="Proteomes" id="UP001212411"/>
    </source>
</evidence>
<protein>
    <recommendedName>
        <fullName evidence="3">Ribonuclease P protein subunit</fullName>
    </recommendedName>
</protein>
<dbReference type="RefSeq" id="XP_056036462.1">
    <property type="nucleotide sequence ID" value="XM_056179513.1"/>
</dbReference>
<dbReference type="KEGG" id="som:SOMG_00719"/>
<gene>
    <name evidence="5" type="primary">pop4</name>
    <name evidence="5" type="ORF">SOMG_00719</name>
</gene>
<comment type="similarity">
    <text evidence="2">Belongs to the eukaryotic/archaeal RNase P protein component 1 family.</text>
</comment>
<keyword evidence="6" id="KW-1185">Reference proteome</keyword>
<evidence type="ECO:0000256" key="2">
    <source>
        <dbReference type="ARBA" id="ARBA00006181"/>
    </source>
</evidence>
<feature type="region of interest" description="Disordered" evidence="4">
    <location>
        <begin position="55"/>
        <end position="80"/>
    </location>
</feature>
<dbReference type="GO" id="GO:0005634">
    <property type="term" value="C:nucleus"/>
    <property type="evidence" value="ECO:0007669"/>
    <property type="project" value="UniProtKB-SubCell"/>
</dbReference>
<dbReference type="InterPro" id="IPR036980">
    <property type="entry name" value="RNase_P/MRP_Rpp29_sf"/>
</dbReference>
<dbReference type="GO" id="GO:0001682">
    <property type="term" value="P:tRNA 5'-leader removal"/>
    <property type="evidence" value="ECO:0007669"/>
    <property type="project" value="InterPro"/>
</dbReference>
<name>A0AAE9WAT0_9SCHI</name>
<evidence type="ECO:0000256" key="4">
    <source>
        <dbReference type="SAM" id="MobiDB-lite"/>
    </source>
</evidence>
<keyword evidence="3" id="KW-0539">Nucleus</keyword>
<proteinExistence type="inferred from homology"/>
<dbReference type="GO" id="GO:0033204">
    <property type="term" value="F:ribonuclease P RNA binding"/>
    <property type="evidence" value="ECO:0007669"/>
    <property type="project" value="InterPro"/>
</dbReference>
<comment type="subcellular location">
    <subcellularLocation>
        <location evidence="1">Nucleus</location>
    </subcellularLocation>
</comment>
<dbReference type="GO" id="GO:0000172">
    <property type="term" value="C:ribonuclease MRP complex"/>
    <property type="evidence" value="ECO:0007669"/>
    <property type="project" value="InterPro"/>
</dbReference>
<dbReference type="EMBL" id="CP115611">
    <property type="protein sequence ID" value="WBW72219.1"/>
    <property type="molecule type" value="Genomic_DNA"/>
</dbReference>
<keyword evidence="3" id="KW-0819">tRNA processing</keyword>
<dbReference type="GO" id="GO:0006364">
    <property type="term" value="P:rRNA processing"/>
    <property type="evidence" value="ECO:0007669"/>
    <property type="project" value="TreeGrafter"/>
</dbReference>
<evidence type="ECO:0000256" key="1">
    <source>
        <dbReference type="ARBA" id="ARBA00004123"/>
    </source>
</evidence>
<dbReference type="Gene3D" id="2.30.30.210">
    <property type="entry name" value="Ribonuclease P/MRP, subunit p29"/>
    <property type="match status" value="1"/>
</dbReference>
<dbReference type="GeneID" id="80874202"/>
<accession>A0AAE9WAT0</accession>
<feature type="compositionally biased region" description="Basic and acidic residues" evidence="4">
    <location>
        <begin position="56"/>
        <end position="66"/>
    </location>
</feature>
<dbReference type="PIRSF" id="PIRSF027081">
    <property type="entry name" value="RNase_P/MRP_p29_subunit"/>
    <property type="match status" value="1"/>
</dbReference>
<reference evidence="5 6" key="1">
    <citation type="journal article" date="2023" name="G3 (Bethesda)">
        <title>A high-quality reference genome for the fission yeast Schizosaccharomyces osmophilus.</title>
        <authorList>
            <person name="Jia G.S."/>
            <person name="Zhang W.C."/>
            <person name="Liang Y."/>
            <person name="Liu X.H."/>
            <person name="Rhind N."/>
            <person name="Pidoux A."/>
            <person name="Brysch-Herzberg M."/>
            <person name="Du L.L."/>
        </authorList>
    </citation>
    <scope>NUCLEOTIDE SEQUENCE [LARGE SCALE GENOMIC DNA]</scope>
    <source>
        <strain evidence="5 6">CBS 15793</strain>
    </source>
</reference>